<reference evidence="1 2" key="1">
    <citation type="journal article" date="2020" name="Microb. Genom.">
        <title>Genetic diversity of clinical and environmental Mucorales isolates obtained from an investigation of mucormycosis cases among solid organ transplant recipients.</title>
        <authorList>
            <person name="Nguyen M.H."/>
            <person name="Kaul D."/>
            <person name="Muto C."/>
            <person name="Cheng S.J."/>
            <person name="Richter R.A."/>
            <person name="Bruno V.M."/>
            <person name="Liu G."/>
            <person name="Beyhan S."/>
            <person name="Sundermann A.J."/>
            <person name="Mounaud S."/>
            <person name="Pasculle A.W."/>
            <person name="Nierman W.C."/>
            <person name="Driscoll E."/>
            <person name="Cumbie R."/>
            <person name="Clancy C.J."/>
            <person name="Dupont C.L."/>
        </authorList>
    </citation>
    <scope>NUCLEOTIDE SEQUENCE [LARGE SCALE GENOMIC DNA]</scope>
    <source>
        <strain evidence="1 2">GL24</strain>
    </source>
</reference>
<dbReference type="AlphaFoldDB" id="A0A9P6XWN2"/>
<sequence length="102" mass="10773">MLRACGEHQQQLGFGAERLGGNLGIGLQHQAADALGQRRTARLAGQHHLVAVAAQAVTDGIDGGGLARTLAAFQADETRVAKQRGTHCAGVSWVRCRRSCCR</sequence>
<name>A0A9P6XWN2_9FUNG</name>
<accession>A0A9P6XWN2</accession>
<evidence type="ECO:0000313" key="1">
    <source>
        <dbReference type="EMBL" id="KAG1534156.1"/>
    </source>
</evidence>
<dbReference type="Proteomes" id="UP000740926">
    <property type="component" value="Unassembled WGS sequence"/>
</dbReference>
<proteinExistence type="predicted"/>
<evidence type="ECO:0000313" key="2">
    <source>
        <dbReference type="Proteomes" id="UP000740926"/>
    </source>
</evidence>
<organism evidence="1 2">
    <name type="scientific">Rhizopus delemar</name>
    <dbReference type="NCBI Taxonomy" id="936053"/>
    <lineage>
        <taxon>Eukaryota</taxon>
        <taxon>Fungi</taxon>
        <taxon>Fungi incertae sedis</taxon>
        <taxon>Mucoromycota</taxon>
        <taxon>Mucoromycotina</taxon>
        <taxon>Mucoromycetes</taxon>
        <taxon>Mucorales</taxon>
        <taxon>Mucorineae</taxon>
        <taxon>Rhizopodaceae</taxon>
        <taxon>Rhizopus</taxon>
    </lineage>
</organism>
<comment type="caution">
    <text evidence="1">The sequence shown here is derived from an EMBL/GenBank/DDBJ whole genome shotgun (WGS) entry which is preliminary data.</text>
</comment>
<gene>
    <name evidence="1" type="ORF">G6F50_015637</name>
</gene>
<dbReference type="EMBL" id="JAANIU010008866">
    <property type="protein sequence ID" value="KAG1534156.1"/>
    <property type="molecule type" value="Genomic_DNA"/>
</dbReference>
<keyword evidence="2" id="KW-1185">Reference proteome</keyword>
<protein>
    <submittedName>
        <fullName evidence="1">Uncharacterized protein</fullName>
    </submittedName>
</protein>